<accession>A0ACC7NWS7</accession>
<comment type="caution">
    <text evidence="1">The sequence shown here is derived from an EMBL/GenBank/DDBJ whole genome shotgun (WGS) entry which is preliminary data.</text>
</comment>
<gene>
    <name evidence="1" type="ORF">ACI1P1_13020</name>
</gene>
<protein>
    <submittedName>
        <fullName evidence="1">Tripartite tricarboxylate transporter substrate binding protein</fullName>
    </submittedName>
</protein>
<evidence type="ECO:0000313" key="2">
    <source>
        <dbReference type="Proteomes" id="UP001631969"/>
    </source>
</evidence>
<reference evidence="1" key="1">
    <citation type="submission" date="2024-12" db="EMBL/GenBank/DDBJ databases">
        <authorList>
            <person name="Wu N."/>
        </authorList>
    </citation>
    <scope>NUCLEOTIDE SEQUENCE</scope>
    <source>
        <strain evidence="1">P15</strain>
    </source>
</reference>
<dbReference type="Proteomes" id="UP001631969">
    <property type="component" value="Unassembled WGS sequence"/>
</dbReference>
<organism evidence="1 2">
    <name type="scientific">Paenibacillus mesotrionivorans</name>
    <dbReference type="NCBI Taxonomy" id="3160968"/>
    <lineage>
        <taxon>Bacteria</taxon>
        <taxon>Bacillati</taxon>
        <taxon>Bacillota</taxon>
        <taxon>Bacilli</taxon>
        <taxon>Bacillales</taxon>
        <taxon>Paenibacillaceae</taxon>
        <taxon>Paenibacillus</taxon>
    </lineage>
</organism>
<evidence type="ECO:0000313" key="1">
    <source>
        <dbReference type="EMBL" id="MFM9329211.1"/>
    </source>
</evidence>
<name>A0ACC7NWS7_9BACL</name>
<dbReference type="EMBL" id="JBJURJ010000007">
    <property type="protein sequence ID" value="MFM9329211.1"/>
    <property type="molecule type" value="Genomic_DNA"/>
</dbReference>
<proteinExistence type="predicted"/>
<keyword evidence="2" id="KW-1185">Reference proteome</keyword>
<sequence>MKGTNGWRILPAAAGLTGIGKLMLAAALVLLLASCRGGEEGEDTRSTAFPNKAVTLIVPYAAGGGTDITARALAKAAEKHLGQPIVVLNRTGGGGSIGLMEGANAKGDGYTVTFLPMELTTLPHLGLLPITYERFEPIAQTNFDPSALTVRAQAPWKTAAEFLAYAKAHPGELRIGNAGTGSIWHLEAAILEKGAGVTFSHIPYEGAGPAVSALLSGFVDAVTVSPAEVKKLVTEGKLRTLAIQAAERTDALPGVPTLQEETGLAIGFVGTMRGLAVPKDTPDDITQVLADAFMKGTEEKEFRDHMKENGLGLLVRSGGEFGQQLKKSHDLFARLIPELGLSRK</sequence>